<dbReference type="CDD" id="cd00130">
    <property type="entry name" value="PAS"/>
    <property type="match status" value="1"/>
</dbReference>
<protein>
    <submittedName>
        <fullName evidence="5">Methyl-accepting chemotaxis protein</fullName>
    </submittedName>
</protein>
<evidence type="ECO:0000256" key="2">
    <source>
        <dbReference type="PROSITE-ProRule" id="PRU00284"/>
    </source>
</evidence>
<keyword evidence="1 2" id="KW-0807">Transducer</keyword>
<evidence type="ECO:0000313" key="6">
    <source>
        <dbReference type="Proteomes" id="UP001355653"/>
    </source>
</evidence>
<dbReference type="InterPro" id="IPR035965">
    <property type="entry name" value="PAS-like_dom_sf"/>
</dbReference>
<dbReference type="InterPro" id="IPR013656">
    <property type="entry name" value="PAS_4"/>
</dbReference>
<accession>A0ABU6DEU7</accession>
<evidence type="ECO:0000313" key="5">
    <source>
        <dbReference type="EMBL" id="MEB4796274.1"/>
    </source>
</evidence>
<dbReference type="Proteomes" id="UP001355653">
    <property type="component" value="Unassembled WGS sequence"/>
</dbReference>
<dbReference type="Pfam" id="PF00015">
    <property type="entry name" value="MCPsignal"/>
    <property type="match status" value="1"/>
</dbReference>
<dbReference type="RefSeq" id="WP_127457657.1">
    <property type="nucleotide sequence ID" value="NZ_JAROBY010000034.1"/>
</dbReference>
<gene>
    <name evidence="5" type="ORF">P5G65_20415</name>
</gene>
<name>A0ABU6DEU7_9BACL</name>
<evidence type="ECO:0000259" key="4">
    <source>
        <dbReference type="PROSITE" id="PS50113"/>
    </source>
</evidence>
<dbReference type="PROSITE" id="PS50113">
    <property type="entry name" value="PAC"/>
    <property type="match status" value="1"/>
</dbReference>
<sequence>MFEQQAAPYKSTQVLPNDAVLAALEHSLAMIEFDTHGNVLWANGNFAKTMGYAEAELPGIHHRRFCTPEFASSSAYEHLWNQLRRGTSFQERISRVTKDGRLLWFEATYTPVMDANGSVQGIVKVATDITARENATARMTAELQLMSEHLLNQTEEGIKGSREIEGAMELSVQQSNDNMEVLQSLEKETKSVSRMISIIQEVASQTKLLALNAAIEAAHAGEYGRGFSVVADEVRKLAKQADDTSKEINGNLKGIAAQVDNISTGMKRAQTTIANSLVRVQLAGQAFTAISQSADVLDTQAKTMVELL</sequence>
<dbReference type="PANTHER" id="PTHR32089">
    <property type="entry name" value="METHYL-ACCEPTING CHEMOTAXIS PROTEIN MCPB"/>
    <property type="match status" value="1"/>
</dbReference>
<comment type="caution">
    <text evidence="5">The sequence shown here is derived from an EMBL/GenBank/DDBJ whole genome shotgun (WGS) entry which is preliminary data.</text>
</comment>
<organism evidence="5 6">
    <name type="scientific">Paenibacillus chondroitinus</name>
    <dbReference type="NCBI Taxonomy" id="59842"/>
    <lineage>
        <taxon>Bacteria</taxon>
        <taxon>Bacillati</taxon>
        <taxon>Bacillota</taxon>
        <taxon>Bacilli</taxon>
        <taxon>Bacillales</taxon>
        <taxon>Paenibacillaceae</taxon>
        <taxon>Paenibacillus</taxon>
    </lineage>
</organism>
<dbReference type="Pfam" id="PF08448">
    <property type="entry name" value="PAS_4"/>
    <property type="match status" value="1"/>
</dbReference>
<dbReference type="Gene3D" id="6.10.250.3200">
    <property type="match status" value="1"/>
</dbReference>
<feature type="domain" description="PAC" evidence="4">
    <location>
        <begin position="87"/>
        <end position="141"/>
    </location>
</feature>
<proteinExistence type="predicted"/>
<dbReference type="SMART" id="SM00283">
    <property type="entry name" value="MA"/>
    <property type="match status" value="1"/>
</dbReference>
<dbReference type="SUPFAM" id="SSF58104">
    <property type="entry name" value="Methyl-accepting chemotaxis protein (MCP) signaling domain"/>
    <property type="match status" value="1"/>
</dbReference>
<feature type="domain" description="Methyl-accepting transducer" evidence="3">
    <location>
        <begin position="128"/>
        <end position="308"/>
    </location>
</feature>
<dbReference type="SMART" id="SM00086">
    <property type="entry name" value="PAC"/>
    <property type="match status" value="1"/>
</dbReference>
<keyword evidence="6" id="KW-1185">Reference proteome</keyword>
<dbReference type="InterPro" id="IPR000700">
    <property type="entry name" value="PAS-assoc_C"/>
</dbReference>
<dbReference type="InterPro" id="IPR004089">
    <property type="entry name" value="MCPsignal_dom"/>
</dbReference>
<dbReference type="PANTHER" id="PTHR32089:SF114">
    <property type="entry name" value="METHYL-ACCEPTING CHEMOTAXIS PROTEIN MCPB"/>
    <property type="match status" value="1"/>
</dbReference>
<evidence type="ECO:0000259" key="3">
    <source>
        <dbReference type="PROSITE" id="PS50111"/>
    </source>
</evidence>
<dbReference type="InterPro" id="IPR001610">
    <property type="entry name" value="PAC"/>
</dbReference>
<dbReference type="PROSITE" id="PS50111">
    <property type="entry name" value="CHEMOTAXIS_TRANSDUC_2"/>
    <property type="match status" value="1"/>
</dbReference>
<dbReference type="InterPro" id="IPR000014">
    <property type="entry name" value="PAS"/>
</dbReference>
<evidence type="ECO:0000256" key="1">
    <source>
        <dbReference type="ARBA" id="ARBA00023224"/>
    </source>
</evidence>
<dbReference type="EMBL" id="JAROBY010000034">
    <property type="protein sequence ID" value="MEB4796274.1"/>
    <property type="molecule type" value="Genomic_DNA"/>
</dbReference>
<dbReference type="NCBIfam" id="TIGR00229">
    <property type="entry name" value="sensory_box"/>
    <property type="match status" value="1"/>
</dbReference>
<dbReference type="Gene3D" id="3.30.450.20">
    <property type="entry name" value="PAS domain"/>
    <property type="match status" value="1"/>
</dbReference>
<reference evidence="5 6" key="1">
    <citation type="submission" date="2023-03" db="EMBL/GenBank/DDBJ databases">
        <title>Bacillus Genome Sequencing.</title>
        <authorList>
            <person name="Dunlap C."/>
        </authorList>
    </citation>
    <scope>NUCLEOTIDE SEQUENCE [LARGE SCALE GENOMIC DNA]</scope>
    <source>
        <strain evidence="5 6">NRS-1351</strain>
    </source>
</reference>
<dbReference type="SUPFAM" id="SSF55785">
    <property type="entry name" value="PYP-like sensor domain (PAS domain)"/>
    <property type="match status" value="1"/>
</dbReference>